<dbReference type="InterPro" id="IPR017452">
    <property type="entry name" value="GPCR_Rhodpsn_7TM"/>
</dbReference>
<reference evidence="13" key="1">
    <citation type="submission" date="2025-08" db="UniProtKB">
        <authorList>
            <consortium name="Ensembl"/>
        </authorList>
    </citation>
    <scope>IDENTIFICATION</scope>
</reference>
<dbReference type="SMART" id="SM01381">
    <property type="entry name" value="7TM_GPCR_Srsx"/>
    <property type="match status" value="1"/>
</dbReference>
<dbReference type="Ensembl" id="ENSEBUT00000004031.1">
    <property type="protein sequence ID" value="ENSEBUP00000003649.1"/>
    <property type="gene ID" value="ENSEBUG00000002636.1"/>
</dbReference>
<evidence type="ECO:0000259" key="12">
    <source>
        <dbReference type="PROSITE" id="PS50262"/>
    </source>
</evidence>
<evidence type="ECO:0000256" key="8">
    <source>
        <dbReference type="ARBA" id="ARBA00023224"/>
    </source>
</evidence>
<protein>
    <submittedName>
        <fullName evidence="13">Adrenoceptor beta 3a</fullName>
    </submittedName>
</protein>
<dbReference type="InterPro" id="IPR000276">
    <property type="entry name" value="GPCR_Rhodpsn"/>
</dbReference>
<keyword evidence="2" id="KW-1003">Cell membrane</keyword>
<evidence type="ECO:0000256" key="7">
    <source>
        <dbReference type="ARBA" id="ARBA00023170"/>
    </source>
</evidence>
<dbReference type="Pfam" id="PF00001">
    <property type="entry name" value="7tm_1"/>
    <property type="match status" value="1"/>
</dbReference>
<evidence type="ECO:0000256" key="11">
    <source>
        <dbReference type="SAM" id="Phobius"/>
    </source>
</evidence>
<accession>A0A8C4PXH3</accession>
<comment type="similarity">
    <text evidence="9">Belongs to the G-protein coupled receptor 1 family.</text>
</comment>
<keyword evidence="5 9" id="KW-0297">G-protein coupled receptor</keyword>
<evidence type="ECO:0000256" key="9">
    <source>
        <dbReference type="RuleBase" id="RU000688"/>
    </source>
</evidence>
<keyword evidence="14" id="KW-1185">Reference proteome</keyword>
<dbReference type="GeneTree" id="ENSGT00940000158663"/>
<name>A0A8C4PXH3_EPTBU</name>
<dbReference type="PANTHER" id="PTHR24248">
    <property type="entry name" value="ADRENERGIC RECEPTOR-RELATED G-PROTEIN COUPLED RECEPTOR"/>
    <property type="match status" value="1"/>
</dbReference>
<evidence type="ECO:0000256" key="6">
    <source>
        <dbReference type="ARBA" id="ARBA00023136"/>
    </source>
</evidence>
<reference evidence="13" key="2">
    <citation type="submission" date="2025-09" db="UniProtKB">
        <authorList>
            <consortium name="Ensembl"/>
        </authorList>
    </citation>
    <scope>IDENTIFICATION</scope>
</reference>
<evidence type="ECO:0000256" key="3">
    <source>
        <dbReference type="ARBA" id="ARBA00022692"/>
    </source>
</evidence>
<feature type="transmembrane region" description="Helical" evidence="11">
    <location>
        <begin position="145"/>
        <end position="169"/>
    </location>
</feature>
<evidence type="ECO:0000256" key="2">
    <source>
        <dbReference type="ARBA" id="ARBA00022475"/>
    </source>
</evidence>
<feature type="region of interest" description="Disordered" evidence="10">
    <location>
        <begin position="238"/>
        <end position="259"/>
    </location>
</feature>
<dbReference type="GO" id="GO:0071880">
    <property type="term" value="P:adenylate cyclase-activating adrenergic receptor signaling pathway"/>
    <property type="evidence" value="ECO:0007669"/>
    <property type="project" value="TreeGrafter"/>
</dbReference>
<evidence type="ECO:0000313" key="14">
    <source>
        <dbReference type="Proteomes" id="UP000694388"/>
    </source>
</evidence>
<keyword evidence="3 9" id="KW-0812">Transmembrane</keyword>
<evidence type="ECO:0000256" key="4">
    <source>
        <dbReference type="ARBA" id="ARBA00022989"/>
    </source>
</evidence>
<keyword evidence="7 9" id="KW-0675">Receptor</keyword>
<feature type="transmembrane region" description="Helical" evidence="11">
    <location>
        <begin position="32"/>
        <end position="54"/>
    </location>
</feature>
<dbReference type="GO" id="GO:0043410">
    <property type="term" value="P:positive regulation of MAPK cascade"/>
    <property type="evidence" value="ECO:0007669"/>
    <property type="project" value="TreeGrafter"/>
</dbReference>
<proteinExistence type="inferred from homology"/>
<dbReference type="PANTHER" id="PTHR24248:SF195">
    <property type="entry name" value="D(1) DOPAMINE RECEPTOR-LIKE"/>
    <property type="match status" value="1"/>
</dbReference>
<feature type="transmembrane region" description="Helical" evidence="11">
    <location>
        <begin position="192"/>
        <end position="214"/>
    </location>
</feature>
<sequence length="373" mass="41565">MPPTPRSTNGTVGSTDLSDACHADKSPWLPALGALIAVFVLCAVLGNLLIIAAVARVRRLRTPTNYLVASLACADLLMSILVVPFAAVPLFLKWPFGQGACKLWTAADIMCVTASIGTLCLIAVERYVAVTRPLRYQAVLTKARVCLLVVSVWLVAALISFIPVGTGWWQDQRQPEELGNCSSRECLFNINATYAVVSSAVSFYLPLFAMIFFYSKVFREAQQQVMKIERCELRNAERPAEDGDEGSSQNKGSAPPRLSRHEHRALKTLGLIMGVFTVCWLPFFIINIIDPFCKCVPQTILVLFNWFGYANSAFNPIIYCRSEDFRAAFRRLLCPWQFSDSWADRWPTRKLLSGTMANKHLEKVTRKTSVANN</sequence>
<evidence type="ECO:0000256" key="5">
    <source>
        <dbReference type="ARBA" id="ARBA00023040"/>
    </source>
</evidence>
<evidence type="ECO:0000256" key="10">
    <source>
        <dbReference type="SAM" id="MobiDB-lite"/>
    </source>
</evidence>
<comment type="subcellular location">
    <subcellularLocation>
        <location evidence="1">Cell membrane</location>
        <topology evidence="1">Multi-pass membrane protein</topology>
    </subcellularLocation>
</comment>
<feature type="transmembrane region" description="Helical" evidence="11">
    <location>
        <begin position="66"/>
        <end position="91"/>
    </location>
</feature>
<dbReference type="Proteomes" id="UP000694388">
    <property type="component" value="Unplaced"/>
</dbReference>
<evidence type="ECO:0000256" key="1">
    <source>
        <dbReference type="ARBA" id="ARBA00004651"/>
    </source>
</evidence>
<dbReference type="GO" id="GO:0005886">
    <property type="term" value="C:plasma membrane"/>
    <property type="evidence" value="ECO:0007669"/>
    <property type="project" value="UniProtKB-SubCell"/>
</dbReference>
<keyword evidence="4 11" id="KW-1133">Transmembrane helix</keyword>
<organism evidence="13 14">
    <name type="scientific">Eptatretus burgeri</name>
    <name type="common">Inshore hagfish</name>
    <dbReference type="NCBI Taxonomy" id="7764"/>
    <lineage>
        <taxon>Eukaryota</taxon>
        <taxon>Metazoa</taxon>
        <taxon>Chordata</taxon>
        <taxon>Craniata</taxon>
        <taxon>Vertebrata</taxon>
        <taxon>Cyclostomata</taxon>
        <taxon>Myxini</taxon>
        <taxon>Myxiniformes</taxon>
        <taxon>Myxinidae</taxon>
        <taxon>Eptatretinae</taxon>
        <taxon>Eptatretus</taxon>
    </lineage>
</organism>
<feature type="transmembrane region" description="Helical" evidence="11">
    <location>
        <begin position="103"/>
        <end position="124"/>
    </location>
</feature>
<evidence type="ECO:0000313" key="13">
    <source>
        <dbReference type="Ensembl" id="ENSEBUP00000003649.1"/>
    </source>
</evidence>
<dbReference type="PRINTS" id="PR00237">
    <property type="entry name" value="GPCRRHODOPSN"/>
</dbReference>
<dbReference type="GO" id="GO:0004930">
    <property type="term" value="F:G protein-coupled receptor activity"/>
    <property type="evidence" value="ECO:0007669"/>
    <property type="project" value="UniProtKB-KW"/>
</dbReference>
<keyword evidence="8 9" id="KW-0807">Transducer</keyword>
<dbReference type="PROSITE" id="PS50262">
    <property type="entry name" value="G_PROTEIN_RECEP_F1_2"/>
    <property type="match status" value="1"/>
</dbReference>
<dbReference type="PROSITE" id="PS00237">
    <property type="entry name" value="G_PROTEIN_RECEP_F1_1"/>
    <property type="match status" value="1"/>
</dbReference>
<dbReference type="AlphaFoldDB" id="A0A8C4PXH3"/>
<keyword evidence="6 11" id="KW-0472">Membrane</keyword>
<dbReference type="Gene3D" id="1.20.1070.10">
    <property type="entry name" value="Rhodopsin 7-helix transmembrane proteins"/>
    <property type="match status" value="1"/>
</dbReference>
<feature type="domain" description="G-protein coupled receptors family 1 profile" evidence="12">
    <location>
        <begin position="46"/>
        <end position="319"/>
    </location>
</feature>
<feature type="transmembrane region" description="Helical" evidence="11">
    <location>
        <begin position="269"/>
        <end position="289"/>
    </location>
</feature>
<dbReference type="SUPFAM" id="SSF81321">
    <property type="entry name" value="Family A G protein-coupled receptor-like"/>
    <property type="match status" value="1"/>
</dbReference>